<accession>A0A6M3J9P0</accession>
<dbReference type="Pfam" id="PF05063">
    <property type="entry name" value="MT-A70"/>
    <property type="match status" value="1"/>
</dbReference>
<proteinExistence type="predicted"/>
<evidence type="ECO:0000256" key="2">
    <source>
        <dbReference type="ARBA" id="ARBA00022679"/>
    </source>
</evidence>
<reference evidence="5" key="1">
    <citation type="submission" date="2020-03" db="EMBL/GenBank/DDBJ databases">
        <title>The deep terrestrial virosphere.</title>
        <authorList>
            <person name="Holmfeldt K."/>
            <person name="Nilsson E."/>
            <person name="Simone D."/>
            <person name="Lopez-Fernandez M."/>
            <person name="Wu X."/>
            <person name="de Brujin I."/>
            <person name="Lundin D."/>
            <person name="Andersson A."/>
            <person name="Bertilsson S."/>
            <person name="Dopson M."/>
        </authorList>
    </citation>
    <scope>NUCLEOTIDE SEQUENCE</scope>
    <source>
        <strain evidence="5">MM415B00380</strain>
    </source>
</reference>
<dbReference type="GO" id="GO:0032259">
    <property type="term" value="P:methylation"/>
    <property type="evidence" value="ECO:0007669"/>
    <property type="project" value="UniProtKB-KW"/>
</dbReference>
<feature type="domain" description="ParB-like N-terminal" evidence="4">
    <location>
        <begin position="2"/>
        <end position="81"/>
    </location>
</feature>
<dbReference type="EMBL" id="MT141544">
    <property type="protein sequence ID" value="QJA65781.1"/>
    <property type="molecule type" value="Genomic_DNA"/>
</dbReference>
<dbReference type="InterPro" id="IPR036086">
    <property type="entry name" value="ParB/Sulfiredoxin_sf"/>
</dbReference>
<dbReference type="InterPro" id="IPR007757">
    <property type="entry name" value="MT-A70-like"/>
</dbReference>
<evidence type="ECO:0000259" key="4">
    <source>
        <dbReference type="SMART" id="SM00470"/>
    </source>
</evidence>
<dbReference type="InterPro" id="IPR003115">
    <property type="entry name" value="ParB_N"/>
</dbReference>
<keyword evidence="2 5" id="KW-0808">Transferase</keyword>
<dbReference type="Pfam" id="PF02195">
    <property type="entry name" value="ParB_N"/>
    <property type="match status" value="1"/>
</dbReference>
<organism evidence="5">
    <name type="scientific">viral metagenome</name>
    <dbReference type="NCBI Taxonomy" id="1070528"/>
    <lineage>
        <taxon>unclassified sequences</taxon>
        <taxon>metagenomes</taxon>
        <taxon>organismal metagenomes</taxon>
    </lineage>
</organism>
<dbReference type="SUPFAM" id="SSF109709">
    <property type="entry name" value="KorB DNA-binding domain-like"/>
    <property type="match status" value="1"/>
</dbReference>
<dbReference type="PANTHER" id="PTHR12829:SF7">
    <property type="entry name" value="N6-ADENOSINE-METHYLTRANSFERASE CATALYTIC SUBUNIT"/>
    <property type="match status" value="1"/>
</dbReference>
<dbReference type="SMART" id="SM00470">
    <property type="entry name" value="ParB"/>
    <property type="match status" value="1"/>
</dbReference>
<gene>
    <name evidence="5" type="ORF">MM415B00380_0033</name>
</gene>
<dbReference type="SUPFAM" id="SSF53335">
    <property type="entry name" value="S-adenosyl-L-methionine-dependent methyltransferases"/>
    <property type="match status" value="1"/>
</dbReference>
<dbReference type="InterPro" id="IPR029063">
    <property type="entry name" value="SAM-dependent_MTases_sf"/>
</dbReference>
<dbReference type="Gene3D" id="3.90.1530.30">
    <property type="match status" value="1"/>
</dbReference>
<evidence type="ECO:0000313" key="5">
    <source>
        <dbReference type="EMBL" id="QJA65781.1"/>
    </source>
</evidence>
<dbReference type="GO" id="GO:0001734">
    <property type="term" value="F:mRNA m(6)A methyltransferase activity"/>
    <property type="evidence" value="ECO:0007669"/>
    <property type="project" value="UniProtKB-ARBA"/>
</dbReference>
<dbReference type="AlphaFoldDB" id="A0A6M3J9P0"/>
<evidence type="ECO:0000256" key="3">
    <source>
        <dbReference type="ARBA" id="ARBA00022691"/>
    </source>
</evidence>
<keyword evidence="3" id="KW-0949">S-adenosyl-L-methionine</keyword>
<name>A0A6M3J9P0_9ZZZZ</name>
<sequence length="396" mass="44582">MKISEIAVGPRHRRLRDVSTLAGSIAEIGLLHPIVVTEGKILIAGLNRLRACQSLGWEEIPATVVSLESLDAELAEIDENLIRDDLTELERAQHLKRRKEIYEARHPQTKRGGDRRSGDFQTEKFSVCSFAEDTAAKVDSTPRSVRQHVRRAEKITTEAQEAIADHPSADSGVELDKLASLPPDEQEEVAREVADGKSKTVRAAVAKRRQRKRCDKIEQESTATETPTATVRYPVILADPPWRYEFTESANRAIENQYPTMTLEDICNLPIGDLVHKDAVLYLWATPPKLEESMKVLNAWGFTYRTSMVWVKDKIGMGYWARQRHEIILIGVRGDMPAPAPDVRPDSVIESPRGMHSAKPEKLHEIIEAIYPALPKIELFSRLPRNGWASWGHEAT</sequence>
<dbReference type="PROSITE" id="PS51143">
    <property type="entry name" value="MT_A70"/>
    <property type="match status" value="1"/>
</dbReference>
<dbReference type="SUPFAM" id="SSF110849">
    <property type="entry name" value="ParB/Sulfiredoxin"/>
    <property type="match status" value="1"/>
</dbReference>
<dbReference type="CDD" id="cd16409">
    <property type="entry name" value="ParB_N_like"/>
    <property type="match status" value="1"/>
</dbReference>
<dbReference type="PANTHER" id="PTHR12829">
    <property type="entry name" value="N6-ADENOSINE-METHYLTRANSFERASE"/>
    <property type="match status" value="1"/>
</dbReference>
<keyword evidence="1 5" id="KW-0489">Methyltransferase</keyword>
<evidence type="ECO:0000256" key="1">
    <source>
        <dbReference type="ARBA" id="ARBA00022603"/>
    </source>
</evidence>
<dbReference type="Gene3D" id="1.10.10.2830">
    <property type="match status" value="1"/>
</dbReference>
<protein>
    <submittedName>
        <fullName evidence="5">Putative methyltransferase</fullName>
    </submittedName>
</protein>